<feature type="domain" description="DUF1512" evidence="2">
    <location>
        <begin position="23"/>
        <end position="196"/>
    </location>
</feature>
<protein>
    <recommendedName>
        <fullName evidence="5">DUF1512 domain-containing protein</fullName>
    </recommendedName>
</protein>
<dbReference type="EMBL" id="KF900352">
    <property type="protein sequence ID" value="AIE91893.1"/>
    <property type="molecule type" value="Genomic_DNA"/>
</dbReference>
<keyword evidence="1" id="KW-0812">Transmembrane</keyword>
<dbReference type="PIRSF" id="PIRSF016495">
    <property type="entry name" value="UCP016495"/>
    <property type="match status" value="1"/>
</dbReference>
<feature type="domain" description="DUF1512" evidence="3">
    <location>
        <begin position="200"/>
        <end position="370"/>
    </location>
</feature>
<evidence type="ECO:0000259" key="3">
    <source>
        <dbReference type="Pfam" id="PF23542"/>
    </source>
</evidence>
<dbReference type="InterPro" id="IPR056460">
    <property type="entry name" value="DUF1512_N"/>
</dbReference>
<keyword evidence="1" id="KW-1133">Transmembrane helix</keyword>
<dbReference type="InterPro" id="IPR056461">
    <property type="entry name" value="DUF1512_C"/>
</dbReference>
<evidence type="ECO:0000313" key="4">
    <source>
        <dbReference type="EMBL" id="AIE91893.1"/>
    </source>
</evidence>
<sequence length="372" mass="41006">MDLIFIIGAGNTQITSNPILNLVIIYLPLALLILYGQKLQTWLITNDLSKTVGRLKEMRDKSRDETIAHITEGMDNKEETIKRLDSFLEYFTIMPVDLDPAGVINKLDHIMTSRDMRMKSEIQQLFPDLDELKANSIENVIEIATSFNFVYKIVRHFYLVGKKTNNFLLLAQLQMIIPFLMLQADALNKAMATFKKNQPIGDAIGPMIVGKLMLEHDKHDIAVDTVYAESDISGRKAILVTAKGPAGTVGQPGNAVQELINKENPSLLIMIDAALKLEGEKTGEVAEGIGAAIGGIGVDKFKIEEAATNSNLPVYAIVVKQSLVEAISLMTKEIAESVDTVHDIINRIIEERTNPDDKIIIVGVGNTIGVIQ</sequence>
<accession>A0A075FKV7</accession>
<feature type="transmembrane region" description="Helical" evidence="1">
    <location>
        <begin position="19"/>
        <end position="36"/>
    </location>
</feature>
<reference evidence="4" key="1">
    <citation type="journal article" date="2014" name="Genome Biol. Evol.">
        <title>Pangenome evidence for extensive interdomain horizontal transfer affecting lineage core and shell genes in uncultured planktonic thaumarchaeota and euryarchaeota.</title>
        <authorList>
            <person name="Deschamps P."/>
            <person name="Zivanovic Y."/>
            <person name="Moreira D."/>
            <person name="Rodriguez-Valera F."/>
            <person name="Lopez-Garcia P."/>
        </authorList>
    </citation>
    <scope>NUCLEOTIDE SEQUENCE</scope>
</reference>
<proteinExistence type="predicted"/>
<name>A0A075FKV7_9ARCH</name>
<evidence type="ECO:0000256" key="1">
    <source>
        <dbReference type="SAM" id="Phobius"/>
    </source>
</evidence>
<dbReference type="Pfam" id="PF23542">
    <property type="entry name" value="DUF1512_C"/>
    <property type="match status" value="1"/>
</dbReference>
<dbReference type="InterPro" id="IPR009995">
    <property type="entry name" value="DUF1512"/>
</dbReference>
<organism evidence="4">
    <name type="scientific">uncultured marine thaumarchaeote AD1000_17_C04</name>
    <dbReference type="NCBI Taxonomy" id="1455895"/>
    <lineage>
        <taxon>Archaea</taxon>
        <taxon>Nitrososphaerota</taxon>
        <taxon>environmental samples</taxon>
    </lineage>
</organism>
<dbReference type="AlphaFoldDB" id="A0A075FKV7"/>
<keyword evidence="1" id="KW-0472">Membrane</keyword>
<evidence type="ECO:0008006" key="5">
    <source>
        <dbReference type="Google" id="ProtNLM"/>
    </source>
</evidence>
<evidence type="ECO:0000259" key="2">
    <source>
        <dbReference type="Pfam" id="PF07431"/>
    </source>
</evidence>
<dbReference type="Pfam" id="PF07431">
    <property type="entry name" value="DUF1512"/>
    <property type="match status" value="1"/>
</dbReference>